<dbReference type="AlphaFoldDB" id="A0A212J8F0"/>
<evidence type="ECO:0000313" key="1">
    <source>
        <dbReference type="EMBL" id="SBV95723.1"/>
    </source>
</evidence>
<sequence>MIYNMIPLLDSISFHKISNSDFIGIYNLIFRYSLIFFKPPLDNPRHKLPLL</sequence>
<proteinExistence type="predicted"/>
<protein>
    <submittedName>
        <fullName evidence="1">Uncharacterized protein</fullName>
    </submittedName>
</protein>
<accession>A0A212J8F0</accession>
<reference evidence="1" key="1">
    <citation type="submission" date="2016-04" db="EMBL/GenBank/DDBJ databases">
        <authorList>
            <person name="Evans L.H."/>
            <person name="Alamgir A."/>
            <person name="Owens N."/>
            <person name="Weber N.D."/>
            <person name="Virtaneva K."/>
            <person name="Barbian K."/>
            <person name="Babar A."/>
            <person name="Rosenke K."/>
        </authorList>
    </citation>
    <scope>NUCLEOTIDE SEQUENCE</scope>
    <source>
        <strain evidence="1">86-2</strain>
    </source>
</reference>
<gene>
    <name evidence="1" type="ORF">KL86DYS2_10962</name>
</gene>
<name>A0A212J8F0_9BACT</name>
<dbReference type="EMBL" id="FLUL01000001">
    <property type="protein sequence ID" value="SBV95723.1"/>
    <property type="molecule type" value="Genomic_DNA"/>
</dbReference>
<organism evidence="1">
    <name type="scientific">uncultured Dysgonomonas sp</name>
    <dbReference type="NCBI Taxonomy" id="206096"/>
    <lineage>
        <taxon>Bacteria</taxon>
        <taxon>Pseudomonadati</taxon>
        <taxon>Bacteroidota</taxon>
        <taxon>Bacteroidia</taxon>
        <taxon>Bacteroidales</taxon>
        <taxon>Dysgonomonadaceae</taxon>
        <taxon>Dysgonomonas</taxon>
        <taxon>environmental samples</taxon>
    </lineage>
</organism>